<dbReference type="InterPro" id="IPR000551">
    <property type="entry name" value="MerR-type_HTH_dom"/>
</dbReference>
<dbReference type="PROSITE" id="PS50937">
    <property type="entry name" value="HTH_MERR_2"/>
    <property type="match status" value="1"/>
</dbReference>
<gene>
    <name evidence="4" type="primary">cadR</name>
    <name evidence="4" type="ORF">EUB48_02280</name>
</gene>
<dbReference type="NCBIfam" id="TIGR02047">
    <property type="entry name" value="CadR-PbrR"/>
    <property type="match status" value="1"/>
</dbReference>
<dbReference type="EMBL" id="CP035503">
    <property type="protein sequence ID" value="QDL36255.1"/>
    <property type="molecule type" value="Genomic_DNA"/>
</dbReference>
<keyword evidence="1" id="KW-0238">DNA-binding</keyword>
<evidence type="ECO:0000313" key="5">
    <source>
        <dbReference type="Proteomes" id="UP000316798"/>
    </source>
</evidence>
<dbReference type="InterPro" id="IPR009061">
    <property type="entry name" value="DNA-bd_dom_put_sf"/>
</dbReference>
<dbReference type="Proteomes" id="UP000316798">
    <property type="component" value="Chromosome"/>
</dbReference>
<evidence type="ECO:0000313" key="4">
    <source>
        <dbReference type="EMBL" id="QDL36255.1"/>
    </source>
</evidence>
<feature type="coiled-coil region" evidence="2">
    <location>
        <begin position="91"/>
        <end position="118"/>
    </location>
</feature>
<keyword evidence="5" id="KW-1185">Reference proteome</keyword>
<evidence type="ECO:0000256" key="1">
    <source>
        <dbReference type="ARBA" id="ARBA00023125"/>
    </source>
</evidence>
<dbReference type="PRINTS" id="PR00040">
    <property type="entry name" value="HTHMERR"/>
</dbReference>
<dbReference type="RefSeq" id="WP_142817432.1">
    <property type="nucleotide sequence ID" value="NZ_CP035503.1"/>
</dbReference>
<dbReference type="InterPro" id="IPR011791">
    <property type="entry name" value="CadR-PbrR"/>
</dbReference>
<evidence type="ECO:0000259" key="3">
    <source>
        <dbReference type="PROSITE" id="PS50937"/>
    </source>
</evidence>
<dbReference type="SUPFAM" id="SSF46955">
    <property type="entry name" value="Putative DNA-binding domain"/>
    <property type="match status" value="1"/>
</dbReference>
<evidence type="ECO:0000256" key="2">
    <source>
        <dbReference type="SAM" id="Coils"/>
    </source>
</evidence>
<sequence>MKIGELARATLTPLETIRFYEREGLLPPAGRTDGNYRIYGHEHVERLTFIRHCRTLDMALGEIRALLRFKASPQENCMAVNELLDAHIGHVAQRIRELRSLEKQLKVLRQQCSEANAAADCGILKGLSGEMVADRPAPKSRKHVQGTH</sequence>
<dbReference type="Gene3D" id="1.10.1660.10">
    <property type="match status" value="1"/>
</dbReference>
<dbReference type="PANTHER" id="PTHR30204:SF92">
    <property type="entry name" value="HTH-TYPE TRANSCRIPTIONAL REGULATOR ZNTR"/>
    <property type="match status" value="1"/>
</dbReference>
<feature type="domain" description="HTH merR-type" evidence="3">
    <location>
        <begin position="1"/>
        <end position="69"/>
    </location>
</feature>
<keyword evidence="2" id="KW-0175">Coiled coil</keyword>
<dbReference type="InterPro" id="IPR047057">
    <property type="entry name" value="MerR_fam"/>
</dbReference>
<proteinExistence type="predicted"/>
<dbReference type="KEGG" id="rhf:EUB48_02280"/>
<dbReference type="GO" id="GO:0003677">
    <property type="term" value="F:DNA binding"/>
    <property type="evidence" value="ECO:0007669"/>
    <property type="project" value="UniProtKB-KW"/>
</dbReference>
<dbReference type="GO" id="GO:0046872">
    <property type="term" value="F:metal ion binding"/>
    <property type="evidence" value="ECO:0007669"/>
    <property type="project" value="InterPro"/>
</dbReference>
<reference evidence="4 5" key="1">
    <citation type="submission" date="2019-01" db="EMBL/GenBank/DDBJ databases">
        <title>Genomic insights into a novel species Rhodoferax sp.</title>
        <authorList>
            <person name="Jin L."/>
        </authorList>
    </citation>
    <scope>NUCLEOTIDE SEQUENCE [LARGE SCALE GENOMIC DNA]</scope>
    <source>
        <strain evidence="4 5">CHu59-6-5</strain>
    </source>
</reference>
<dbReference type="GO" id="GO:0045893">
    <property type="term" value="P:positive regulation of DNA-templated transcription"/>
    <property type="evidence" value="ECO:0007669"/>
    <property type="project" value="InterPro"/>
</dbReference>
<dbReference type="SMART" id="SM00422">
    <property type="entry name" value="HTH_MERR"/>
    <property type="match status" value="1"/>
</dbReference>
<organism evidence="4 5">
    <name type="scientific">Rhodoferax sediminis</name>
    <dbReference type="NCBI Taxonomy" id="2509614"/>
    <lineage>
        <taxon>Bacteria</taxon>
        <taxon>Pseudomonadati</taxon>
        <taxon>Pseudomonadota</taxon>
        <taxon>Betaproteobacteria</taxon>
        <taxon>Burkholderiales</taxon>
        <taxon>Comamonadaceae</taxon>
        <taxon>Rhodoferax</taxon>
    </lineage>
</organism>
<dbReference type="PANTHER" id="PTHR30204">
    <property type="entry name" value="REDOX-CYCLING DRUG-SENSING TRANSCRIPTIONAL ACTIVATOR SOXR"/>
    <property type="match status" value="1"/>
</dbReference>
<protein>
    <submittedName>
        <fullName evidence="4">Cd(II)/Pb(II)-responsive transcriptional regulator</fullName>
    </submittedName>
</protein>
<dbReference type="OrthoDB" id="9808480at2"/>
<name>A0A515D765_9BURK</name>
<accession>A0A515D765</accession>
<dbReference type="AlphaFoldDB" id="A0A515D765"/>
<dbReference type="GO" id="GO:0003700">
    <property type="term" value="F:DNA-binding transcription factor activity"/>
    <property type="evidence" value="ECO:0007669"/>
    <property type="project" value="InterPro"/>
</dbReference>
<dbReference type="CDD" id="cd04784">
    <property type="entry name" value="HTH_CadR-PbrR"/>
    <property type="match status" value="1"/>
</dbReference>
<dbReference type="Pfam" id="PF13411">
    <property type="entry name" value="MerR_1"/>
    <property type="match status" value="1"/>
</dbReference>